<dbReference type="PANTHER" id="PTHR13367">
    <property type="entry name" value="UBIQUITIN THIOESTERASE"/>
    <property type="match status" value="1"/>
</dbReference>
<proteinExistence type="predicted"/>
<protein>
    <recommendedName>
        <fullName evidence="2">ubiquitinyl hydrolase 1</fullName>
        <ecNumber evidence="2">3.4.19.12</ecNumber>
    </recommendedName>
</protein>
<dbReference type="Gene3D" id="3.40.50.300">
    <property type="entry name" value="P-loop containing nucleotide triphosphate hydrolases"/>
    <property type="match status" value="1"/>
</dbReference>
<evidence type="ECO:0000259" key="9">
    <source>
        <dbReference type="Pfam" id="PF12359"/>
    </source>
</evidence>
<dbReference type="SUPFAM" id="SSF52540">
    <property type="entry name" value="P-loop containing nucleoside triphosphate hydrolases"/>
    <property type="match status" value="1"/>
</dbReference>
<evidence type="ECO:0000259" key="10">
    <source>
        <dbReference type="Pfam" id="PF20255"/>
    </source>
</evidence>
<keyword evidence="4" id="KW-0833">Ubl conjugation pathway</keyword>
<keyword evidence="5" id="KW-0378">Hydrolase</keyword>
<keyword evidence="3" id="KW-0645">Protease</keyword>
<feature type="domain" description="DUF3638" evidence="8">
    <location>
        <begin position="1996"/>
        <end position="2219"/>
    </location>
</feature>
<dbReference type="InterPro" id="IPR027417">
    <property type="entry name" value="P-loop_NTPase"/>
</dbReference>
<evidence type="ECO:0000313" key="11">
    <source>
        <dbReference type="EMBL" id="OCL13648.1"/>
    </source>
</evidence>
<evidence type="ECO:0000256" key="1">
    <source>
        <dbReference type="ARBA" id="ARBA00000707"/>
    </source>
</evidence>
<accession>A0A8E2FBX7</accession>
<dbReference type="Proteomes" id="UP000250140">
    <property type="component" value="Unassembled WGS sequence"/>
</dbReference>
<dbReference type="Pfam" id="PF12340">
    <property type="entry name" value="DUF3638"/>
    <property type="match status" value="1"/>
</dbReference>
<dbReference type="PANTHER" id="PTHR13367:SF33">
    <property type="entry name" value="P-LOOP CONTAINING NUCLEOSIDE TRIPHOSPHATE HYDROLASE PROTEIN"/>
    <property type="match status" value="1"/>
</dbReference>
<keyword evidence="12" id="KW-1185">Reference proteome</keyword>
<dbReference type="InterPro" id="IPR046541">
    <property type="entry name" value="DUF6606"/>
</dbReference>
<evidence type="ECO:0000256" key="6">
    <source>
        <dbReference type="ARBA" id="ARBA00022807"/>
    </source>
</evidence>
<dbReference type="EMBL" id="KV748691">
    <property type="protein sequence ID" value="OCL13648.1"/>
    <property type="molecule type" value="Genomic_DNA"/>
</dbReference>
<name>A0A8E2FBX7_9PEZI</name>
<feature type="compositionally biased region" description="Polar residues" evidence="7">
    <location>
        <begin position="1820"/>
        <end position="1833"/>
    </location>
</feature>
<dbReference type="InterPro" id="IPR051346">
    <property type="entry name" value="OTU_Deubiquitinase"/>
</dbReference>
<feature type="domain" description="DUF3645" evidence="9">
    <location>
        <begin position="2338"/>
        <end position="2370"/>
    </location>
</feature>
<evidence type="ECO:0000256" key="2">
    <source>
        <dbReference type="ARBA" id="ARBA00012759"/>
    </source>
</evidence>
<evidence type="ECO:0000256" key="3">
    <source>
        <dbReference type="ARBA" id="ARBA00022670"/>
    </source>
</evidence>
<evidence type="ECO:0000256" key="5">
    <source>
        <dbReference type="ARBA" id="ARBA00022801"/>
    </source>
</evidence>
<feature type="domain" description="DUF6606" evidence="10">
    <location>
        <begin position="7"/>
        <end position="279"/>
    </location>
</feature>
<dbReference type="Pfam" id="PF12359">
    <property type="entry name" value="DUF3645"/>
    <property type="match status" value="1"/>
</dbReference>
<feature type="region of interest" description="Disordered" evidence="7">
    <location>
        <begin position="1811"/>
        <end position="1837"/>
    </location>
</feature>
<keyword evidence="6" id="KW-0788">Thiol protease</keyword>
<dbReference type="GO" id="GO:0006508">
    <property type="term" value="P:proteolysis"/>
    <property type="evidence" value="ECO:0007669"/>
    <property type="project" value="UniProtKB-KW"/>
</dbReference>
<comment type="catalytic activity">
    <reaction evidence="1">
        <text>Thiol-dependent hydrolysis of ester, thioester, amide, peptide and isopeptide bonds formed by the C-terminal Gly of ubiquitin (a 76-residue protein attached to proteins as an intracellular targeting signal).</text>
        <dbReference type="EC" id="3.4.19.12"/>
    </reaction>
</comment>
<dbReference type="EC" id="3.4.19.12" evidence="2"/>
<evidence type="ECO:0000313" key="12">
    <source>
        <dbReference type="Proteomes" id="UP000250140"/>
    </source>
</evidence>
<dbReference type="Pfam" id="PF20255">
    <property type="entry name" value="DUF6606"/>
    <property type="match status" value="1"/>
</dbReference>
<sequence>MALLESVFNHLVLPPRLPGHRDTNIEGIQHDILTRLMRAHDTLGKFVGEEFTETWTSIHHSLRICLNINQGRLGKTSMLREFRNLQPKSFIILYVVEQNAALLIRRRFSAGVDSVIFEAFEASPSSENVLAAENALQWDFPGCAAEIPSNEFYKESLQESLATFLEQASAESLKRFSAHSIKARTSVIESRDTTHPALITQMLIPLLEAVGSSIDVPKLRKRVRDEANIQHAELPWRRLPFWLVLRVATQRQLCLALGNEIGRACYKFLICTVLARLLEDCAGQLAPELTITLRAKLCRRVAKMETDKHKVCSAATIYKELFDSVGPLFKGSIKKATEQVELAWANFKRTIARPIPKLPFYADDRALRLSLPNSERYLFNLLNMPRVERADPVSLHLSPSGDSAVEQFKTFTDRHFKLARLESKIEAGGPPAPQSVADCQPRCLEIAGLIADLFTTVGGAYNSNPEQMSTFILNLFDLWVQMDKCAVRACLLLRDYAPVFNPALLDVLHLPTLSGMRRLQYIQNYLQKRRTDCRFRRMTIFSEPDEHCFAAQFLEQSAPLRTLQQRIEYASNTSREEKKSEWKDACEEYDDLSRKISNGTCVCTFDFDGSRNVQGCTKCWYWRSRNRMMIGIHEDFLPVDSTRKAAVLFELGIPGYLAAYRNATWRILSDLGHPSKPIVSLPPVLLLKDYSQLQGFMESAPSGISLASSKKSFLQTHFKSHQMKVAISDVLLPLGPQFSYYDMRSERWVKSLDKPLTFQHLCGVHIPRCLRVSNTIQSPIHPAPDTNGPSSYEIIANQTKCPSDISAHEFMSYQKLLAGKARRWVTMLVELGSSNINFSTEDTMLVFSQLAVQAGPAQNETDLLRDTHLVFRDQLFCLRLIQQVEIRLRNITGNWRETHCMEMLITLGVRLLTLTSGPNHQSAERLLKTARKATLQWLSYLRDEVRKAHNATAARRAAMYRFRAALLCRRTFITFIGSESGMNTEDLRTFVRASIALQQSLVVDLTTLPQNLKNMLVRDIKMAYQLQSLIRRSIQSHKDSLGAAVNETWSDSHKLTGRAYSSWQFLSSPYERWVESTISRGADKFISSQVVQYNFVEGHLLVDGKPLGRLPREIRESDGVKELFGNEYLLTFPSPLSDMSHVLWRNDFEVHFGVRGKSVVIQAWTRDSLLEYVPRDVFTNNDSFDLPSSLTENCVHWLNIHSKRLEIRRKPYIWQTRDGDWILDVLKRRAQRREVSLVDPFSGLYKNVAGIFRHFEEPQRVTVYQPKTRKLSIELRRLELSFVVNGRNLLECQELHAEIDPNQDAGTLYGFESKIVLRDTCNMEQRSIITALGELTYKRHGMHVAVQAGSTNKYGSFRIDDVLGRLTCPPEPRILYSKALFHAFTSFVLPDPLTGRTGTEEALQTLRSGYCQPWTPMSDQIAPILRAIKKLSPSREYYPKDKRRLQTTIWDQGLTMIIQHDSYETIIEEILSKSGRLQSFALKQGETTESNIEIPSHLRTRGQTGRLLYERGIFDSDILISRKDMVYKSRDQQASSPPATNVYQIVRLIRKQPFKVSMKRDLAAILHGWKLIGGFHGISENPPSCLNDLIENSIGEQWGSLVDFCRDADAQDLYRVIFRLGLLSFGASPDMDAIVSLAALCRLDELKALQPPSYPSFVGFKLNESPTLESLLKFIAVDYPMYEPSVRVSRARHRIQCEAEGKSLALFLLKQWPNPDPLADRLESEIINVELALERITPEWHRMYPNMKLSEYVVQTQKVLDERKGTIDTSVPRVWNINSIALYEHNRYSTIPSLSRDLLIKRGPLPWDVGSPGQKLVPSENLSGATNCPNTRNDTSHPSKEVIELGSILDSFTRSSDVPRQQYGNDLKKSLTALKNASDRPEPQEMYLSIGCIEGHVKKARVTMIDQFNHICDALSREDERFQWLQLGNLWPCITPVTILEQLRSSSGHQFGENMKEGLISYGVIATSLQRLLRIRHSQLKGDKHKLREEWRNTGHENWNPVDFPDWLLLEVDSNILIRREQIDVANAIMSPPSGSNCVLQMNMGKGKTSCILPMAAAILANKKQLLRLVVPKALLFQTAQTMQSRLGGLVGREIRHIPFSRRTSTTPNMLQLYSELHHESLRCYGVIITIPEHILSYKLSGLQRLVDCKLGEAQEMVKFQSWLTDTCRDVLDESDFTLAVKTQLIYPSGPQISVDGHPQRWEVAQTLLSFVEDHLPGLKRDFPRSIEVISRASGFPMVHFLQTDVENALHRQIINDICNGRSHFLRIVDSTSHTTKSSIRRVLTEEKLDYKVFSRASQFFADRSSACKILLLIRGLLLNRIFLLCLKKRWNVQYGLHPKRDPIAVPFEAKGVPSEQAEFGHPDVAILFTCLAFYYSGLSFSQFRDDLQYVLKSDDPAAEYDRWAHGCENLPEALYHWNVINVDDYGQVEELWRYLRLNRSVLNHYMNNFVFPLHAKQFGVKLQASGWDIPLFSKPRSSANTTGFSGTNDNKMMLPLTIVQDDHLPSLHQTNAEVLTYLLQDRNRQYIPAFGYGKRLSEEGLLRRISKKRIRILIDAGAYILEMNNRDLVKKWLSMDTRAKGAVYFGSDNRAWFLYRGAEENVPLLATPYAENLEECLVYLDEAHTRGIDLKLPQNACGALTLALGQTKDQTVQAAMRLRQLGSTQSVVFFAPPEVHQSILDVCKMRRGKTIDSSHVISWLLEQTCRGNEQLLNLYLAQGTDFCRRTNAQLENTKFLTDKRHRQAYLKVIQQPERQTLEQLYGGMKDTQSSAHANPSSPELKGFIEELSRQRQAAGGAGSAIHSSALEEVEQEREVEFQVEEIRQSQKPLHYKALAFPGLHAAVSYFAKTGDFAAGYECERAFAALARTCIGQQFNVCHTMSRLFVSPEFVRTIEFGEHSPNDGFLRPIEWILWNPWNETALIIIPEEAELLIPVIRAERHPRVHLIAYTAPVTKNMLHFNRLSYYALPRLPSGYTVSDKLSIELGIFAGRLYIDFSEYAPLREYLQLAGKATVNAPQTNSEQMFTKDPVGFILEWLTLRRKGQDILHTPMGYICQGRVLQESHPFFMARRADDEDVVAPSMEIERVSGNVDRDDN</sequence>
<dbReference type="OrthoDB" id="3182339at2759"/>
<reference evidence="11 12" key="1">
    <citation type="journal article" date="2016" name="Nat. Commun.">
        <title>Ectomycorrhizal ecology is imprinted in the genome of the dominant symbiotic fungus Cenococcum geophilum.</title>
        <authorList>
            <consortium name="DOE Joint Genome Institute"/>
            <person name="Peter M."/>
            <person name="Kohler A."/>
            <person name="Ohm R.A."/>
            <person name="Kuo A."/>
            <person name="Krutzmann J."/>
            <person name="Morin E."/>
            <person name="Arend M."/>
            <person name="Barry K.W."/>
            <person name="Binder M."/>
            <person name="Choi C."/>
            <person name="Clum A."/>
            <person name="Copeland A."/>
            <person name="Grisel N."/>
            <person name="Haridas S."/>
            <person name="Kipfer T."/>
            <person name="LaButti K."/>
            <person name="Lindquist E."/>
            <person name="Lipzen A."/>
            <person name="Maire R."/>
            <person name="Meier B."/>
            <person name="Mihaltcheva S."/>
            <person name="Molinier V."/>
            <person name="Murat C."/>
            <person name="Poggeler S."/>
            <person name="Quandt C.A."/>
            <person name="Sperisen C."/>
            <person name="Tritt A."/>
            <person name="Tisserant E."/>
            <person name="Crous P.W."/>
            <person name="Henrissat B."/>
            <person name="Nehls U."/>
            <person name="Egli S."/>
            <person name="Spatafora J.W."/>
            <person name="Grigoriev I.V."/>
            <person name="Martin F.M."/>
        </authorList>
    </citation>
    <scope>NUCLEOTIDE SEQUENCE [LARGE SCALE GENOMIC DNA]</scope>
    <source>
        <strain evidence="11 12">CBS 207.34</strain>
    </source>
</reference>
<dbReference type="GO" id="GO:0004843">
    <property type="term" value="F:cysteine-type deubiquitinase activity"/>
    <property type="evidence" value="ECO:0007669"/>
    <property type="project" value="UniProtKB-EC"/>
</dbReference>
<dbReference type="InterPro" id="IPR022099">
    <property type="entry name" value="DUF3638"/>
</dbReference>
<evidence type="ECO:0000256" key="7">
    <source>
        <dbReference type="SAM" id="MobiDB-lite"/>
    </source>
</evidence>
<gene>
    <name evidence="11" type="ORF">AOQ84DRAFT_413466</name>
</gene>
<evidence type="ECO:0000256" key="4">
    <source>
        <dbReference type="ARBA" id="ARBA00022786"/>
    </source>
</evidence>
<evidence type="ECO:0000259" key="8">
    <source>
        <dbReference type="Pfam" id="PF12340"/>
    </source>
</evidence>
<organism evidence="11 12">
    <name type="scientific">Glonium stellatum</name>
    <dbReference type="NCBI Taxonomy" id="574774"/>
    <lineage>
        <taxon>Eukaryota</taxon>
        <taxon>Fungi</taxon>
        <taxon>Dikarya</taxon>
        <taxon>Ascomycota</taxon>
        <taxon>Pezizomycotina</taxon>
        <taxon>Dothideomycetes</taxon>
        <taxon>Pleosporomycetidae</taxon>
        <taxon>Gloniales</taxon>
        <taxon>Gloniaceae</taxon>
        <taxon>Glonium</taxon>
    </lineage>
</organism>
<dbReference type="InterPro" id="IPR022105">
    <property type="entry name" value="DUF3645"/>
</dbReference>